<keyword evidence="2" id="KW-0539">Nucleus</keyword>
<name>M2YJM9_DOTSN</name>
<dbReference type="eggNOG" id="KOG4161">
    <property type="taxonomic scope" value="Eukaryota"/>
</dbReference>
<dbReference type="InterPro" id="IPR045138">
    <property type="entry name" value="MeCP2/MBD4"/>
</dbReference>
<evidence type="ECO:0000256" key="2">
    <source>
        <dbReference type="ARBA" id="ARBA00023242"/>
    </source>
</evidence>
<evidence type="ECO:0000259" key="3">
    <source>
        <dbReference type="Pfam" id="PF00730"/>
    </source>
</evidence>
<accession>M2YJM9</accession>
<dbReference type="SUPFAM" id="SSF48150">
    <property type="entry name" value="DNA-glycosylase"/>
    <property type="match status" value="1"/>
</dbReference>
<dbReference type="GO" id="GO:0005634">
    <property type="term" value="C:nucleus"/>
    <property type="evidence" value="ECO:0007669"/>
    <property type="project" value="UniProtKB-SubCell"/>
</dbReference>
<dbReference type="Pfam" id="PF00730">
    <property type="entry name" value="HhH-GPD"/>
    <property type="match status" value="1"/>
</dbReference>
<dbReference type="GO" id="GO:0003824">
    <property type="term" value="F:catalytic activity"/>
    <property type="evidence" value="ECO:0007669"/>
    <property type="project" value="InterPro"/>
</dbReference>
<dbReference type="HOGENOM" id="CLU_053907_1_1_1"/>
<sequence>SRAPVPSTNATIFGLIQEKIWREPFWLVIAVTFLNKTAGRSAVPVFWKLKEKYPTSEALAGADQADILDMVRHLGLQNQRSKRLIQIAKAWTTGSPVARKRYRTLNYPSQGDGKASSTPNVIEDDAEECAGLLEIGNIPGCGQYAYDSWRIFCRDALRGVADDYNGANAVAESFVPEWQRVLPDDKELRACLRWMWLREGWIWDALTGEKRRATEEEMEKAVKG</sequence>
<reference evidence="5" key="1">
    <citation type="journal article" date="2012" name="PLoS Genet.">
        <title>The genomes of the fungal plant pathogens Cladosporium fulvum and Dothistroma septosporum reveal adaptation to different hosts and lifestyles but also signatures of common ancestry.</title>
        <authorList>
            <person name="de Wit P.J.G.M."/>
            <person name="van der Burgt A."/>
            <person name="Oekmen B."/>
            <person name="Stergiopoulos I."/>
            <person name="Abd-Elsalam K.A."/>
            <person name="Aerts A.L."/>
            <person name="Bahkali A.H."/>
            <person name="Beenen H.G."/>
            <person name="Chettri P."/>
            <person name="Cox M.P."/>
            <person name="Datema E."/>
            <person name="de Vries R.P."/>
            <person name="Dhillon B."/>
            <person name="Ganley A.R."/>
            <person name="Griffiths S.A."/>
            <person name="Guo Y."/>
            <person name="Hamelin R.C."/>
            <person name="Henrissat B."/>
            <person name="Kabir M.S."/>
            <person name="Jashni M.K."/>
            <person name="Kema G."/>
            <person name="Klaubauf S."/>
            <person name="Lapidus A."/>
            <person name="Levasseur A."/>
            <person name="Lindquist E."/>
            <person name="Mehrabi R."/>
            <person name="Ohm R.A."/>
            <person name="Owen T.J."/>
            <person name="Salamov A."/>
            <person name="Schwelm A."/>
            <person name="Schijlen E."/>
            <person name="Sun H."/>
            <person name="van den Burg H.A."/>
            <person name="van Ham R.C.H.J."/>
            <person name="Zhang S."/>
            <person name="Goodwin S.B."/>
            <person name="Grigoriev I.V."/>
            <person name="Collemare J."/>
            <person name="Bradshaw R.E."/>
        </authorList>
    </citation>
    <scope>NUCLEOTIDE SEQUENCE [LARGE SCALE GENOMIC DNA]</scope>
    <source>
        <strain evidence="5">NZE10 / CBS 128990</strain>
    </source>
</reference>
<dbReference type="GO" id="GO:0006285">
    <property type="term" value="P:base-excision repair, AP site formation"/>
    <property type="evidence" value="ECO:0007669"/>
    <property type="project" value="UniProtKB-ARBA"/>
</dbReference>
<comment type="subcellular location">
    <subcellularLocation>
        <location evidence="1">Nucleus</location>
    </subcellularLocation>
</comment>
<feature type="domain" description="HhH-GPD" evidence="3">
    <location>
        <begin position="37"/>
        <end position="131"/>
    </location>
</feature>
<feature type="non-terminal residue" evidence="4">
    <location>
        <position position="1"/>
    </location>
</feature>
<gene>
    <name evidence="4" type="ORF">DOTSEDRAFT_97437</name>
</gene>
<protein>
    <recommendedName>
        <fullName evidence="3">HhH-GPD domain-containing protein</fullName>
    </recommendedName>
</protein>
<dbReference type="OMA" id="ATDWNGA"/>
<dbReference type="PANTHER" id="PTHR15074:SF0">
    <property type="entry name" value="METHYL-CPG-BINDING DOMAIN PROTEIN 4-LIKE PROTEIN"/>
    <property type="match status" value="1"/>
</dbReference>
<feature type="non-terminal residue" evidence="4">
    <location>
        <position position="224"/>
    </location>
</feature>
<evidence type="ECO:0000256" key="1">
    <source>
        <dbReference type="ARBA" id="ARBA00004123"/>
    </source>
</evidence>
<evidence type="ECO:0000313" key="4">
    <source>
        <dbReference type="EMBL" id="EME39136.1"/>
    </source>
</evidence>
<dbReference type="Proteomes" id="UP000016933">
    <property type="component" value="Unassembled WGS sequence"/>
</dbReference>
<dbReference type="InterPro" id="IPR011257">
    <property type="entry name" value="DNA_glycosylase"/>
</dbReference>
<dbReference type="OrthoDB" id="10265068at2759"/>
<dbReference type="Gene3D" id="1.10.340.30">
    <property type="entry name" value="Hypothetical protein, domain 2"/>
    <property type="match status" value="1"/>
</dbReference>
<dbReference type="GO" id="GO:0003677">
    <property type="term" value="F:DNA binding"/>
    <property type="evidence" value="ECO:0007669"/>
    <property type="project" value="InterPro"/>
</dbReference>
<dbReference type="EMBL" id="KB446545">
    <property type="protein sequence ID" value="EME39136.1"/>
    <property type="molecule type" value="Genomic_DNA"/>
</dbReference>
<dbReference type="PANTHER" id="PTHR15074">
    <property type="entry name" value="METHYL-CPG-BINDING PROTEIN"/>
    <property type="match status" value="1"/>
</dbReference>
<dbReference type="InterPro" id="IPR003265">
    <property type="entry name" value="HhH-GPD_domain"/>
</dbReference>
<dbReference type="AlphaFoldDB" id="M2YJM9"/>
<proteinExistence type="predicted"/>
<organism evidence="4 5">
    <name type="scientific">Dothistroma septosporum (strain NZE10 / CBS 128990)</name>
    <name type="common">Red band needle blight fungus</name>
    <name type="synonym">Mycosphaerella pini</name>
    <dbReference type="NCBI Taxonomy" id="675120"/>
    <lineage>
        <taxon>Eukaryota</taxon>
        <taxon>Fungi</taxon>
        <taxon>Dikarya</taxon>
        <taxon>Ascomycota</taxon>
        <taxon>Pezizomycotina</taxon>
        <taxon>Dothideomycetes</taxon>
        <taxon>Dothideomycetidae</taxon>
        <taxon>Mycosphaerellales</taxon>
        <taxon>Mycosphaerellaceae</taxon>
        <taxon>Dothistroma</taxon>
    </lineage>
</organism>
<keyword evidence="5" id="KW-1185">Reference proteome</keyword>
<reference evidence="4 5" key="2">
    <citation type="journal article" date="2012" name="PLoS Pathog.">
        <title>Diverse lifestyles and strategies of plant pathogenesis encoded in the genomes of eighteen Dothideomycetes fungi.</title>
        <authorList>
            <person name="Ohm R.A."/>
            <person name="Feau N."/>
            <person name="Henrissat B."/>
            <person name="Schoch C.L."/>
            <person name="Horwitz B.A."/>
            <person name="Barry K.W."/>
            <person name="Condon B.J."/>
            <person name="Copeland A.C."/>
            <person name="Dhillon B."/>
            <person name="Glaser F."/>
            <person name="Hesse C.N."/>
            <person name="Kosti I."/>
            <person name="LaButti K."/>
            <person name="Lindquist E.A."/>
            <person name="Lucas S."/>
            <person name="Salamov A.A."/>
            <person name="Bradshaw R.E."/>
            <person name="Ciuffetti L."/>
            <person name="Hamelin R.C."/>
            <person name="Kema G.H.J."/>
            <person name="Lawrence C."/>
            <person name="Scott J.A."/>
            <person name="Spatafora J.W."/>
            <person name="Turgeon B.G."/>
            <person name="de Wit P.J.G.M."/>
            <person name="Zhong S."/>
            <person name="Goodwin S.B."/>
            <person name="Grigoriev I.V."/>
        </authorList>
    </citation>
    <scope>NUCLEOTIDE SEQUENCE [LARGE SCALE GENOMIC DNA]</scope>
    <source>
        <strain evidence="5">NZE10 / CBS 128990</strain>
    </source>
</reference>
<evidence type="ECO:0000313" key="5">
    <source>
        <dbReference type="Proteomes" id="UP000016933"/>
    </source>
</evidence>
<dbReference type="STRING" id="675120.M2YJM9"/>